<dbReference type="Proteomes" id="UP000001466">
    <property type="component" value="Segment"/>
</dbReference>
<dbReference type="KEGG" id="vg:5130409"/>
<name>Q4Z9E8_BPTWO</name>
<keyword evidence="2" id="KW-1185">Reference proteome</keyword>
<dbReference type="GeneID" id="5130409"/>
<dbReference type="RefSeq" id="YP_238557.1">
    <property type="nucleotide sequence ID" value="NC_007021.1"/>
</dbReference>
<evidence type="ECO:0000313" key="2">
    <source>
        <dbReference type="Proteomes" id="UP000001466"/>
    </source>
</evidence>
<protein>
    <submittedName>
        <fullName evidence="1">ORF172</fullName>
    </submittedName>
</protein>
<organism evidence="1 2">
    <name type="scientific">Staphylococcus phage Twort (strain DSM 17442 / HER 48)</name>
    <name type="common">Bacteriophage Twort</name>
    <dbReference type="NCBI Taxonomy" id="2908167"/>
    <lineage>
        <taxon>Viruses</taxon>
        <taxon>Duplodnaviria</taxon>
        <taxon>Heunggongvirae</taxon>
        <taxon>Uroviricota</taxon>
        <taxon>Caudoviricetes</taxon>
        <taxon>Herelleviridae</taxon>
        <taxon>Twortvirinae</taxon>
        <taxon>Twortvirus</taxon>
        <taxon>Twortvirus twort</taxon>
    </lineage>
</organism>
<evidence type="ECO:0000313" key="1">
    <source>
        <dbReference type="EMBL" id="AAX92443.1"/>
    </source>
</evidence>
<organismHost>
    <name type="scientific">Twortvirus twort</name>
    <dbReference type="NCBI Taxonomy" id="55510"/>
</organismHost>
<reference evidence="1 2" key="1">
    <citation type="journal article" date="2005" name="Proc. Natl. Acad. Sci. U.S.A.">
        <title>The complete genomes and proteomes of 27 Staphylococcus aureus bacteriophages.</title>
        <authorList>
            <person name="Kwan T."/>
            <person name="Liu J."/>
            <person name="Dubow M."/>
            <person name="Gros P."/>
            <person name="Pelletier J."/>
        </authorList>
    </citation>
    <scope>NUCLEOTIDE SEQUENCE [LARGE SCALE GENOMIC DNA]</scope>
</reference>
<sequence>MSKNSFISVNILSLSSIGYHTCSNLIPLLRQYSSFNLSKNIILSSDTPHPPFTSSVCCLPMYSIAYFCPPIMK</sequence>
<proteinExistence type="predicted"/>
<dbReference type="EMBL" id="AY954970">
    <property type="protein sequence ID" value="AAX92443.1"/>
    <property type="molecule type" value="Genomic_DNA"/>
</dbReference>
<accession>Q4Z9E8</accession>